<sequence length="176" mass="19052">MGRLSWHITSLHVPSPSVAIIHVRMDFPAGRWSGKRKVWALRSGHALCKFRNAMTRLVITMAWGGAAVDRLRPPRCHQTPTSAAPGRPNGRSPRPSACHTSYRRTAGARGSSLQGKARDTVAIGLLHGNSMNSTATDDSKLPRGLGAAEGPPEHYDCTVLYVNAVLSARSDACERY</sequence>
<feature type="region of interest" description="Disordered" evidence="1">
    <location>
        <begin position="72"/>
        <end position="115"/>
    </location>
</feature>
<evidence type="ECO:0000313" key="2">
    <source>
        <dbReference type="EMBL" id="KZT53070.1"/>
    </source>
</evidence>
<proteinExistence type="predicted"/>
<reference evidence="2 3" key="1">
    <citation type="journal article" date="2016" name="Mol. Biol. Evol.">
        <title>Comparative Genomics of Early-Diverging Mushroom-Forming Fungi Provides Insights into the Origins of Lignocellulose Decay Capabilities.</title>
        <authorList>
            <person name="Nagy L.G."/>
            <person name="Riley R."/>
            <person name="Tritt A."/>
            <person name="Adam C."/>
            <person name="Daum C."/>
            <person name="Floudas D."/>
            <person name="Sun H."/>
            <person name="Yadav J.S."/>
            <person name="Pangilinan J."/>
            <person name="Larsson K.H."/>
            <person name="Matsuura K."/>
            <person name="Barry K."/>
            <person name="Labutti K."/>
            <person name="Kuo R."/>
            <person name="Ohm R.A."/>
            <person name="Bhattacharya S.S."/>
            <person name="Shirouzu T."/>
            <person name="Yoshinaga Y."/>
            <person name="Martin F.M."/>
            <person name="Grigoriev I.V."/>
            <person name="Hibbett D.S."/>
        </authorList>
    </citation>
    <scope>NUCLEOTIDE SEQUENCE [LARGE SCALE GENOMIC DNA]</scope>
    <source>
        <strain evidence="2 3">HHB12733</strain>
    </source>
</reference>
<evidence type="ECO:0000256" key="1">
    <source>
        <dbReference type="SAM" id="MobiDB-lite"/>
    </source>
</evidence>
<evidence type="ECO:0000313" key="3">
    <source>
        <dbReference type="Proteomes" id="UP000076842"/>
    </source>
</evidence>
<organism evidence="2 3">
    <name type="scientific">Calocera cornea HHB12733</name>
    <dbReference type="NCBI Taxonomy" id="1353952"/>
    <lineage>
        <taxon>Eukaryota</taxon>
        <taxon>Fungi</taxon>
        <taxon>Dikarya</taxon>
        <taxon>Basidiomycota</taxon>
        <taxon>Agaricomycotina</taxon>
        <taxon>Dacrymycetes</taxon>
        <taxon>Dacrymycetales</taxon>
        <taxon>Dacrymycetaceae</taxon>
        <taxon>Calocera</taxon>
    </lineage>
</organism>
<gene>
    <name evidence="2" type="ORF">CALCODRAFT_63759</name>
</gene>
<dbReference type="EMBL" id="KV424047">
    <property type="protein sequence ID" value="KZT53070.1"/>
    <property type="molecule type" value="Genomic_DNA"/>
</dbReference>
<dbReference type="InParanoid" id="A0A165DLH9"/>
<keyword evidence="3" id="KW-1185">Reference proteome</keyword>
<protein>
    <submittedName>
        <fullName evidence="2">Uncharacterized protein</fullName>
    </submittedName>
</protein>
<dbReference type="Proteomes" id="UP000076842">
    <property type="component" value="Unassembled WGS sequence"/>
</dbReference>
<accession>A0A165DLH9</accession>
<name>A0A165DLH9_9BASI</name>
<feature type="compositionally biased region" description="Low complexity" evidence="1">
    <location>
        <begin position="83"/>
        <end position="97"/>
    </location>
</feature>
<dbReference type="AlphaFoldDB" id="A0A165DLH9"/>